<dbReference type="AlphaFoldDB" id="A0A422NP96"/>
<feature type="chain" id="PRO_5019453547" evidence="2">
    <location>
        <begin position="26"/>
        <end position="505"/>
    </location>
</feature>
<dbReference type="EMBL" id="MKGL01000090">
    <property type="protein sequence ID" value="RNF07261.1"/>
    <property type="molecule type" value="Genomic_DNA"/>
</dbReference>
<dbReference type="OMA" id="CAMEYSD"/>
<dbReference type="OrthoDB" id="263425at2759"/>
<accession>A0A422NP96</accession>
<dbReference type="RefSeq" id="XP_029239723.1">
    <property type="nucleotide sequence ID" value="XM_029380357.1"/>
</dbReference>
<sequence length="505" mass="58219">MFPLLFCCGSSYAVVFALFAAQIRAAKRACFGSATPCCASLDTPAGMPVSPQYRLFQQRHYLDYSERDAGVSHLWHAHRLAEARLHPGKGITDAPEVDFRHPEMMDRDQSKACALMTRLQRRVMDEEERIVHSNKNLLNHLLDVSDTRYRERRGMNNRPAEADLRKWYRVEEQVQVRRRDREKQEAAKQKQNLIIMKHLIEAKPSVATAKQLAQWHQRDHTKHLRDMSRFKRAEPFAGANLLRSNCRMKLAERVADHVESRTAALKPLLWRDYKLPTLMDTLSSGKLLPSLEEASRSYAQGNLTLNAADDPPWTWVRPHRWREKKPEWKSITALDTKVMNYANDLALARGGDLPIVRREEENGVTRLWREGLERSYRAKERHARAANQQHTIAGVGDADNATPRLVSKNTIMWDADRWKSRSSIFTLLRSRSSKSSGKFSQRQANDKWPPPFSPKGRTRGVSRQSTIRKDKPSRKRRIFFRVAQSGNTLISLCFCPGPQRGCCKF</sequence>
<organism evidence="3 4">
    <name type="scientific">Trypanosoma rangeli</name>
    <dbReference type="NCBI Taxonomy" id="5698"/>
    <lineage>
        <taxon>Eukaryota</taxon>
        <taxon>Discoba</taxon>
        <taxon>Euglenozoa</taxon>
        <taxon>Kinetoplastea</taxon>
        <taxon>Metakinetoplastina</taxon>
        <taxon>Trypanosomatida</taxon>
        <taxon>Trypanosomatidae</taxon>
        <taxon>Trypanosoma</taxon>
        <taxon>Herpetosoma</taxon>
    </lineage>
</organism>
<proteinExistence type="predicted"/>
<keyword evidence="2" id="KW-0732">Signal</keyword>
<evidence type="ECO:0000256" key="1">
    <source>
        <dbReference type="SAM" id="MobiDB-lite"/>
    </source>
</evidence>
<feature type="region of interest" description="Disordered" evidence="1">
    <location>
        <begin position="435"/>
        <end position="474"/>
    </location>
</feature>
<keyword evidence="4" id="KW-1185">Reference proteome</keyword>
<dbReference type="Proteomes" id="UP000283634">
    <property type="component" value="Unassembled WGS sequence"/>
</dbReference>
<evidence type="ECO:0000313" key="4">
    <source>
        <dbReference type="Proteomes" id="UP000283634"/>
    </source>
</evidence>
<feature type="signal peptide" evidence="2">
    <location>
        <begin position="1"/>
        <end position="25"/>
    </location>
</feature>
<gene>
    <name evidence="3" type="ORF">TraAM80_03382</name>
</gene>
<evidence type="ECO:0000256" key="2">
    <source>
        <dbReference type="SAM" id="SignalP"/>
    </source>
</evidence>
<dbReference type="GeneID" id="40327315"/>
<reference evidence="3 4" key="1">
    <citation type="journal article" date="2018" name="BMC Genomics">
        <title>Genomic comparison of Trypanosoma conorhini and Trypanosoma rangeli to Trypanosoma cruzi strains of high and low virulence.</title>
        <authorList>
            <person name="Bradwell K.R."/>
            <person name="Koparde V.N."/>
            <person name="Matveyev A.V."/>
            <person name="Serrano M.G."/>
            <person name="Alves J.M."/>
            <person name="Parikh H."/>
            <person name="Huang B."/>
            <person name="Lee V."/>
            <person name="Espinosa-Alvarez O."/>
            <person name="Ortiz P.A."/>
            <person name="Costa-Martins A.G."/>
            <person name="Teixeira M.M."/>
            <person name="Buck G.A."/>
        </authorList>
    </citation>
    <scope>NUCLEOTIDE SEQUENCE [LARGE SCALE GENOMIC DNA]</scope>
    <source>
        <strain evidence="3 4">AM80</strain>
    </source>
</reference>
<protein>
    <submittedName>
        <fullName evidence="3">Uncharacterized protein</fullName>
    </submittedName>
</protein>
<comment type="caution">
    <text evidence="3">The sequence shown here is derived from an EMBL/GenBank/DDBJ whole genome shotgun (WGS) entry which is preliminary data.</text>
</comment>
<dbReference type="VEuPathDB" id="TriTrypDB:TRSC58_01109"/>
<name>A0A422NP96_TRYRA</name>
<evidence type="ECO:0000313" key="3">
    <source>
        <dbReference type="EMBL" id="RNF07261.1"/>
    </source>
</evidence>